<proteinExistence type="predicted"/>
<evidence type="ECO:0000313" key="1">
    <source>
        <dbReference type="EMBL" id="JAH07101.1"/>
    </source>
</evidence>
<dbReference type="EMBL" id="GBXM01101476">
    <property type="protein sequence ID" value="JAH07101.1"/>
    <property type="molecule type" value="Transcribed_RNA"/>
</dbReference>
<name>A0A0E9PR42_ANGAN</name>
<protein>
    <submittedName>
        <fullName evidence="1">Uncharacterized protein</fullName>
    </submittedName>
</protein>
<sequence>MKTNIGYKIHSYATIRCLGMYLQYDNITLIQLANVADVVTEHLAYRCHS</sequence>
<reference evidence="1" key="1">
    <citation type="submission" date="2014-11" db="EMBL/GenBank/DDBJ databases">
        <authorList>
            <person name="Amaro Gonzalez C."/>
        </authorList>
    </citation>
    <scope>NUCLEOTIDE SEQUENCE</scope>
</reference>
<dbReference type="AlphaFoldDB" id="A0A0E9PR42"/>
<reference evidence="1" key="2">
    <citation type="journal article" date="2015" name="Fish Shellfish Immunol.">
        <title>Early steps in the European eel (Anguilla anguilla)-Vibrio vulnificus interaction in the gills: Role of the RtxA13 toxin.</title>
        <authorList>
            <person name="Callol A."/>
            <person name="Pajuelo D."/>
            <person name="Ebbesson L."/>
            <person name="Teles M."/>
            <person name="MacKenzie S."/>
            <person name="Amaro C."/>
        </authorList>
    </citation>
    <scope>NUCLEOTIDE SEQUENCE</scope>
</reference>
<organism evidence="1">
    <name type="scientific">Anguilla anguilla</name>
    <name type="common">European freshwater eel</name>
    <name type="synonym">Muraena anguilla</name>
    <dbReference type="NCBI Taxonomy" id="7936"/>
    <lineage>
        <taxon>Eukaryota</taxon>
        <taxon>Metazoa</taxon>
        <taxon>Chordata</taxon>
        <taxon>Craniata</taxon>
        <taxon>Vertebrata</taxon>
        <taxon>Euteleostomi</taxon>
        <taxon>Actinopterygii</taxon>
        <taxon>Neopterygii</taxon>
        <taxon>Teleostei</taxon>
        <taxon>Anguilliformes</taxon>
        <taxon>Anguillidae</taxon>
        <taxon>Anguilla</taxon>
    </lineage>
</organism>
<accession>A0A0E9PR42</accession>